<dbReference type="PROSITE" id="PS00041">
    <property type="entry name" value="HTH_ARAC_FAMILY_1"/>
    <property type="match status" value="1"/>
</dbReference>
<evidence type="ECO:0000256" key="2">
    <source>
        <dbReference type="ARBA" id="ARBA00023125"/>
    </source>
</evidence>
<dbReference type="SUPFAM" id="SSF51182">
    <property type="entry name" value="RmlC-like cupins"/>
    <property type="match status" value="1"/>
</dbReference>
<dbReference type="InterPro" id="IPR050204">
    <property type="entry name" value="AraC_XylS_family_regulators"/>
</dbReference>
<dbReference type="GO" id="GO:0043565">
    <property type="term" value="F:sequence-specific DNA binding"/>
    <property type="evidence" value="ECO:0007669"/>
    <property type="project" value="InterPro"/>
</dbReference>
<dbReference type="EMBL" id="BNJK01000001">
    <property type="protein sequence ID" value="GHO92706.1"/>
    <property type="molecule type" value="Genomic_DNA"/>
</dbReference>
<dbReference type="SUPFAM" id="SSF46689">
    <property type="entry name" value="Homeodomain-like"/>
    <property type="match status" value="2"/>
</dbReference>
<dbReference type="InterPro" id="IPR011051">
    <property type="entry name" value="RmlC_Cupin_sf"/>
</dbReference>
<keyword evidence="3" id="KW-0804">Transcription</keyword>
<evidence type="ECO:0000256" key="1">
    <source>
        <dbReference type="ARBA" id="ARBA00023015"/>
    </source>
</evidence>
<keyword evidence="6" id="KW-1185">Reference proteome</keyword>
<dbReference type="InterPro" id="IPR018062">
    <property type="entry name" value="HTH_AraC-typ_CS"/>
</dbReference>
<dbReference type="AlphaFoldDB" id="A0A8J3INR7"/>
<dbReference type="InterPro" id="IPR020449">
    <property type="entry name" value="Tscrpt_reg_AraC-type_HTH"/>
</dbReference>
<dbReference type="PANTHER" id="PTHR46796">
    <property type="entry name" value="HTH-TYPE TRANSCRIPTIONAL ACTIVATOR RHAS-RELATED"/>
    <property type="match status" value="1"/>
</dbReference>
<evidence type="ECO:0000256" key="3">
    <source>
        <dbReference type="ARBA" id="ARBA00023163"/>
    </source>
</evidence>
<dbReference type="InterPro" id="IPR018060">
    <property type="entry name" value="HTH_AraC"/>
</dbReference>
<dbReference type="Pfam" id="PF07883">
    <property type="entry name" value="Cupin_2"/>
    <property type="match status" value="1"/>
</dbReference>
<gene>
    <name evidence="5" type="ORF">KSF_027540</name>
</gene>
<dbReference type="Proteomes" id="UP000597444">
    <property type="component" value="Unassembled WGS sequence"/>
</dbReference>
<reference evidence="5" key="1">
    <citation type="submission" date="2020-10" db="EMBL/GenBank/DDBJ databases">
        <title>Taxonomic study of unclassified bacteria belonging to the class Ktedonobacteria.</title>
        <authorList>
            <person name="Yabe S."/>
            <person name="Wang C.M."/>
            <person name="Zheng Y."/>
            <person name="Sakai Y."/>
            <person name="Cavaletti L."/>
            <person name="Monciardini P."/>
            <person name="Donadio S."/>
        </authorList>
    </citation>
    <scope>NUCLEOTIDE SEQUENCE</scope>
    <source>
        <strain evidence="5">ID150040</strain>
    </source>
</reference>
<dbReference type="CDD" id="cd02208">
    <property type="entry name" value="cupin_RmlC-like"/>
    <property type="match status" value="1"/>
</dbReference>
<dbReference type="PROSITE" id="PS01124">
    <property type="entry name" value="HTH_ARAC_FAMILY_2"/>
    <property type="match status" value="1"/>
</dbReference>
<dbReference type="InterPro" id="IPR014710">
    <property type="entry name" value="RmlC-like_jellyroll"/>
</dbReference>
<proteinExistence type="predicted"/>
<dbReference type="Pfam" id="PF12833">
    <property type="entry name" value="HTH_18"/>
    <property type="match status" value="1"/>
</dbReference>
<accession>A0A8J3INR7</accession>
<dbReference type="PANTHER" id="PTHR46796:SF6">
    <property type="entry name" value="ARAC SUBFAMILY"/>
    <property type="match status" value="1"/>
</dbReference>
<dbReference type="RefSeq" id="WP_220203528.1">
    <property type="nucleotide sequence ID" value="NZ_BNJK01000001.1"/>
</dbReference>
<dbReference type="PRINTS" id="PR00032">
    <property type="entry name" value="HTHARAC"/>
</dbReference>
<sequence>MKLLSGPQILDISLDWLTAAHVHPGIEVVGVLQGQVEAVVSELNWRVSKGEMLAIPSHVLHGWCSIGEAKLAVLHILRFPQALTDRLLPGCKPRLINLTELQFIEYEALFARFTALSDEATPQQVRLQRAYLEAFILSLLEERQDSAWVEMYEVALYMQDHMQQALTIADVARHFSLSEVTLRRRFREAFGMSPKHYLLELRLNQAQHLLTTTDLTMQEIALQMGFFDLAHFSSTFRKHYGLSPSAWRGRSQE</sequence>
<feature type="domain" description="HTH araC/xylS-type" evidence="4">
    <location>
        <begin position="152"/>
        <end position="250"/>
    </location>
</feature>
<dbReference type="Gene3D" id="2.60.120.10">
    <property type="entry name" value="Jelly Rolls"/>
    <property type="match status" value="1"/>
</dbReference>
<comment type="caution">
    <text evidence="5">The sequence shown here is derived from an EMBL/GenBank/DDBJ whole genome shotgun (WGS) entry which is preliminary data.</text>
</comment>
<evidence type="ECO:0000313" key="5">
    <source>
        <dbReference type="EMBL" id="GHO92706.1"/>
    </source>
</evidence>
<protein>
    <recommendedName>
        <fullName evidence="4">HTH araC/xylS-type domain-containing protein</fullName>
    </recommendedName>
</protein>
<dbReference type="InterPro" id="IPR013096">
    <property type="entry name" value="Cupin_2"/>
</dbReference>
<dbReference type="Gene3D" id="1.10.10.60">
    <property type="entry name" value="Homeodomain-like"/>
    <property type="match status" value="1"/>
</dbReference>
<evidence type="ECO:0000259" key="4">
    <source>
        <dbReference type="PROSITE" id="PS01124"/>
    </source>
</evidence>
<dbReference type="InterPro" id="IPR009057">
    <property type="entry name" value="Homeodomain-like_sf"/>
</dbReference>
<organism evidence="5 6">
    <name type="scientific">Reticulibacter mediterranei</name>
    <dbReference type="NCBI Taxonomy" id="2778369"/>
    <lineage>
        <taxon>Bacteria</taxon>
        <taxon>Bacillati</taxon>
        <taxon>Chloroflexota</taxon>
        <taxon>Ktedonobacteria</taxon>
        <taxon>Ktedonobacterales</taxon>
        <taxon>Reticulibacteraceae</taxon>
        <taxon>Reticulibacter</taxon>
    </lineage>
</organism>
<dbReference type="SMART" id="SM00342">
    <property type="entry name" value="HTH_ARAC"/>
    <property type="match status" value="1"/>
</dbReference>
<name>A0A8J3INR7_9CHLR</name>
<dbReference type="GO" id="GO:0003700">
    <property type="term" value="F:DNA-binding transcription factor activity"/>
    <property type="evidence" value="ECO:0007669"/>
    <property type="project" value="InterPro"/>
</dbReference>
<keyword evidence="2" id="KW-0238">DNA-binding</keyword>
<evidence type="ECO:0000313" key="6">
    <source>
        <dbReference type="Proteomes" id="UP000597444"/>
    </source>
</evidence>
<keyword evidence="1" id="KW-0805">Transcription regulation</keyword>